<evidence type="ECO:0000313" key="1">
    <source>
        <dbReference type="EMBL" id="MXO72996.1"/>
    </source>
</evidence>
<evidence type="ECO:0000313" key="2">
    <source>
        <dbReference type="Proteomes" id="UP000466966"/>
    </source>
</evidence>
<accession>A0A844Z169</accession>
<name>A0A844Z169_9SPHN</name>
<dbReference type="AlphaFoldDB" id="A0A844Z169"/>
<sequence>MRMPFPGPADLTLYRTKGSAETGAFLRYREGTGFALFGELALQREAIDGEFRAAGLPAPCWGEGDGEQFITVTASSPLPWVLSV</sequence>
<dbReference type="RefSeq" id="WP_160772931.1">
    <property type="nucleotide sequence ID" value="NZ_WTYV01000007.1"/>
</dbReference>
<comment type="caution">
    <text evidence="1">The sequence shown here is derived from an EMBL/GenBank/DDBJ whole genome shotgun (WGS) entry which is preliminary data.</text>
</comment>
<gene>
    <name evidence="1" type="ORF">GRI99_15305</name>
</gene>
<proteinExistence type="predicted"/>
<protein>
    <submittedName>
        <fullName evidence="1">Uncharacterized protein</fullName>
    </submittedName>
</protein>
<keyword evidence="2" id="KW-1185">Reference proteome</keyword>
<organism evidence="1 2">
    <name type="scientific">Alteraurantiacibacter buctensis</name>
    <dbReference type="NCBI Taxonomy" id="1503981"/>
    <lineage>
        <taxon>Bacteria</taxon>
        <taxon>Pseudomonadati</taxon>
        <taxon>Pseudomonadota</taxon>
        <taxon>Alphaproteobacteria</taxon>
        <taxon>Sphingomonadales</taxon>
        <taxon>Erythrobacteraceae</taxon>
        <taxon>Alteraurantiacibacter</taxon>
    </lineage>
</organism>
<reference evidence="1 2" key="1">
    <citation type="submission" date="2019-12" db="EMBL/GenBank/DDBJ databases">
        <title>Genomic-based taxomic classification of the family Erythrobacteraceae.</title>
        <authorList>
            <person name="Xu L."/>
        </authorList>
    </citation>
    <scope>NUCLEOTIDE SEQUENCE [LARGE SCALE GENOMIC DNA]</scope>
    <source>
        <strain evidence="1 2">M0322</strain>
    </source>
</reference>
<dbReference type="EMBL" id="WTYV01000007">
    <property type="protein sequence ID" value="MXO72996.1"/>
    <property type="molecule type" value="Genomic_DNA"/>
</dbReference>
<dbReference type="Proteomes" id="UP000466966">
    <property type="component" value="Unassembled WGS sequence"/>
</dbReference>